<dbReference type="Proteomes" id="UP000694404">
    <property type="component" value="Unplaced"/>
</dbReference>
<dbReference type="GO" id="GO:0030001">
    <property type="term" value="P:metal ion transport"/>
    <property type="evidence" value="ECO:0007669"/>
    <property type="project" value="TreeGrafter"/>
</dbReference>
<dbReference type="InterPro" id="IPR041491">
    <property type="entry name" value="TRPM_SLOG"/>
</dbReference>
<dbReference type="Ensembl" id="ENSCABT00000025787.1">
    <property type="protein sequence ID" value="ENSCABP00000023530.1"/>
    <property type="gene ID" value="ENSCABG00000017252.1"/>
</dbReference>
<dbReference type="GO" id="GO:0016324">
    <property type="term" value="C:apical plasma membrane"/>
    <property type="evidence" value="ECO:0007669"/>
    <property type="project" value="TreeGrafter"/>
</dbReference>
<dbReference type="AlphaFoldDB" id="A0A8C0QIZ8"/>
<feature type="domain" description="TRPM SLOG" evidence="1">
    <location>
        <begin position="2"/>
        <end position="250"/>
    </location>
</feature>
<organism evidence="2 3">
    <name type="scientific">Chelonoidis abingdonii</name>
    <name type="common">Abingdon island giant tortoise</name>
    <name type="synonym">Testudo abingdonii</name>
    <dbReference type="NCBI Taxonomy" id="106734"/>
    <lineage>
        <taxon>Eukaryota</taxon>
        <taxon>Metazoa</taxon>
        <taxon>Chordata</taxon>
        <taxon>Craniata</taxon>
        <taxon>Vertebrata</taxon>
        <taxon>Euteleostomi</taxon>
        <taxon>Archelosauria</taxon>
        <taxon>Testudinata</taxon>
        <taxon>Testudines</taxon>
        <taxon>Cryptodira</taxon>
        <taxon>Durocryptodira</taxon>
        <taxon>Testudinoidea</taxon>
        <taxon>Testudinidae</taxon>
        <taxon>Chelonoidis</taxon>
    </lineage>
</organism>
<dbReference type="InterPro" id="IPR050927">
    <property type="entry name" value="TRPM"/>
</dbReference>
<dbReference type="PANTHER" id="PTHR13800">
    <property type="entry name" value="TRANSIENT RECEPTOR POTENTIAL CATION CHANNEL, SUBFAMILY M, MEMBER 6"/>
    <property type="match status" value="1"/>
</dbReference>
<evidence type="ECO:0000259" key="1">
    <source>
        <dbReference type="Pfam" id="PF18139"/>
    </source>
</evidence>
<protein>
    <submittedName>
        <fullName evidence="2">Transient receptor potential cation channel subfamily M member 6</fullName>
    </submittedName>
</protein>
<name>A0A8C0QIZ8_CHEAB</name>
<dbReference type="GO" id="GO:0005261">
    <property type="term" value="F:monoatomic cation channel activity"/>
    <property type="evidence" value="ECO:0007669"/>
    <property type="project" value="TreeGrafter"/>
</dbReference>
<reference evidence="2" key="1">
    <citation type="submission" date="2025-08" db="UniProtKB">
        <authorList>
            <consortium name="Ensembl"/>
        </authorList>
    </citation>
    <scope>IDENTIFICATION</scope>
</reference>
<accession>A0A8C0QIZ8</accession>
<proteinExistence type="predicted"/>
<gene>
    <name evidence="2" type="primary">TRPM6</name>
</gene>
<dbReference type="Pfam" id="PF18139">
    <property type="entry name" value="LSDAT_euk"/>
    <property type="match status" value="1"/>
</dbReference>
<evidence type="ECO:0000313" key="3">
    <source>
        <dbReference type="Proteomes" id="UP000694404"/>
    </source>
</evidence>
<dbReference type="PANTHER" id="PTHR13800:SF15">
    <property type="entry name" value="TRANSIENT RECEPTOR POTENTIAL CATION CHANNEL SUBFAMILY M MEMBER 6"/>
    <property type="match status" value="1"/>
</dbReference>
<evidence type="ECO:0000313" key="2">
    <source>
        <dbReference type="Ensembl" id="ENSCABP00000023530.1"/>
    </source>
</evidence>
<reference evidence="2" key="2">
    <citation type="submission" date="2025-09" db="UniProtKB">
        <authorList>
            <consortium name="Ensembl"/>
        </authorList>
    </citation>
    <scope>IDENTIFICATION</scope>
</reference>
<sequence length="251" mass="27649">ITSYDTKLDQLLHLMVKEWQMELPKLVISVHGGIQNFKLPSKVKQIFSKGLVKAAETTGAWIITEGINSGASRHVGDALKAHASQYLRKICAIGIPPWGIIENQRDLIGKDVVCLYQTLSNPLSKLSTLNSMHSHFILADDGTVGKYGNEMKLRRNLEKYLNLQKIHTSENNFFSLKMITLLLVTGCVWFETGMGQGVPVVGLVVEGGPNVILMVWEYVRDTPAVPVVVCEGTGRAADLLAFIHKHTADTG</sequence>
<keyword evidence="3" id="KW-1185">Reference proteome</keyword>
<dbReference type="GeneTree" id="ENSGT00940000158164"/>